<dbReference type="AlphaFoldDB" id="A0A2T5VFT7"/>
<accession>A0A2T5VFT7</accession>
<feature type="compositionally biased region" description="Low complexity" evidence="1">
    <location>
        <begin position="1"/>
        <end position="20"/>
    </location>
</feature>
<evidence type="ECO:0000259" key="2">
    <source>
        <dbReference type="Pfam" id="PF01575"/>
    </source>
</evidence>
<keyword evidence="4" id="KW-1185">Reference proteome</keyword>
<feature type="domain" description="MaoC-like" evidence="2">
    <location>
        <begin position="32"/>
        <end position="133"/>
    </location>
</feature>
<dbReference type="PANTHER" id="PTHR43664">
    <property type="entry name" value="MONOAMINE OXIDASE-RELATED"/>
    <property type="match status" value="1"/>
</dbReference>
<sequence length="177" mass="19010">MTTNTSSGSETSGPTTIGPGHRAMHFEDFVEGQVFETGGRTITETDLTMFSMLTGDWNAIHSDADFARTTRYGERLVHGSFGIGLAIGLMHGLGIFEGSAVAMLGISDWRFEKPILIGTTLRLRLTILDKELRGTGRTGPSRTGRIGRRFDLIDSDGACVQSGRSDVLVTTRAGLSA</sequence>
<dbReference type="InterPro" id="IPR052342">
    <property type="entry name" value="MCH/BMMD"/>
</dbReference>
<dbReference type="InterPro" id="IPR029069">
    <property type="entry name" value="HotDog_dom_sf"/>
</dbReference>
<dbReference type="PANTHER" id="PTHR43664:SF1">
    <property type="entry name" value="BETA-METHYLMALYL-COA DEHYDRATASE"/>
    <property type="match status" value="1"/>
</dbReference>
<gene>
    <name evidence="3" type="ORF">C8N35_101669</name>
</gene>
<dbReference type="Proteomes" id="UP000244081">
    <property type="component" value="Unassembled WGS sequence"/>
</dbReference>
<comment type="caution">
    <text evidence="3">The sequence shown here is derived from an EMBL/GenBank/DDBJ whole genome shotgun (WGS) entry which is preliminary data.</text>
</comment>
<dbReference type="RefSeq" id="WP_107988166.1">
    <property type="nucleotide sequence ID" value="NZ_QAYG01000001.1"/>
</dbReference>
<dbReference type="InterPro" id="IPR002539">
    <property type="entry name" value="MaoC-like_dom"/>
</dbReference>
<dbReference type="EMBL" id="QAYG01000001">
    <property type="protein sequence ID" value="PTW62623.1"/>
    <property type="molecule type" value="Genomic_DNA"/>
</dbReference>
<evidence type="ECO:0000313" key="4">
    <source>
        <dbReference type="Proteomes" id="UP000244081"/>
    </source>
</evidence>
<dbReference type="OrthoDB" id="9796589at2"/>
<proteinExistence type="predicted"/>
<feature type="region of interest" description="Disordered" evidence="1">
    <location>
        <begin position="1"/>
        <end position="21"/>
    </location>
</feature>
<name>A0A2T5VFT7_9HYPH</name>
<protein>
    <submittedName>
        <fullName evidence="3">Acyl dehydratase</fullName>
    </submittedName>
</protein>
<evidence type="ECO:0000256" key="1">
    <source>
        <dbReference type="SAM" id="MobiDB-lite"/>
    </source>
</evidence>
<organism evidence="3 4">
    <name type="scientific">Breoghania corrubedonensis</name>
    <dbReference type="NCBI Taxonomy" id="665038"/>
    <lineage>
        <taxon>Bacteria</taxon>
        <taxon>Pseudomonadati</taxon>
        <taxon>Pseudomonadota</taxon>
        <taxon>Alphaproteobacteria</taxon>
        <taxon>Hyphomicrobiales</taxon>
        <taxon>Stappiaceae</taxon>
        <taxon>Breoghania</taxon>
    </lineage>
</organism>
<dbReference type="Pfam" id="PF01575">
    <property type="entry name" value="MaoC_dehydratas"/>
    <property type="match status" value="1"/>
</dbReference>
<evidence type="ECO:0000313" key="3">
    <source>
        <dbReference type="EMBL" id="PTW62623.1"/>
    </source>
</evidence>
<dbReference type="Gene3D" id="3.10.129.10">
    <property type="entry name" value="Hotdog Thioesterase"/>
    <property type="match status" value="1"/>
</dbReference>
<dbReference type="SUPFAM" id="SSF54637">
    <property type="entry name" value="Thioesterase/thiol ester dehydrase-isomerase"/>
    <property type="match status" value="1"/>
</dbReference>
<reference evidence="3 4" key="1">
    <citation type="submission" date="2018-04" db="EMBL/GenBank/DDBJ databases">
        <title>Genomic Encyclopedia of Archaeal and Bacterial Type Strains, Phase II (KMG-II): from individual species to whole genera.</title>
        <authorList>
            <person name="Goeker M."/>
        </authorList>
    </citation>
    <scope>NUCLEOTIDE SEQUENCE [LARGE SCALE GENOMIC DNA]</scope>
    <source>
        <strain evidence="3 4">DSM 23382</strain>
    </source>
</reference>